<dbReference type="AlphaFoldDB" id="A0A7L2DFI2"/>
<evidence type="ECO:0000313" key="5">
    <source>
        <dbReference type="EMBL" id="NXQ48396.1"/>
    </source>
</evidence>
<dbReference type="GO" id="GO:0004435">
    <property type="term" value="F:phosphatidylinositol-4,5-bisphosphate phospholipase C activity"/>
    <property type="evidence" value="ECO:0007669"/>
    <property type="project" value="UniProtKB-EC"/>
</dbReference>
<dbReference type="GO" id="GO:0046488">
    <property type="term" value="P:phosphatidylinositol metabolic process"/>
    <property type="evidence" value="ECO:0007669"/>
    <property type="project" value="TreeGrafter"/>
</dbReference>
<feature type="non-terminal residue" evidence="5">
    <location>
        <position position="482"/>
    </location>
</feature>
<keyword evidence="6" id="KW-1185">Reference proteome</keyword>
<dbReference type="PROSITE" id="PS50008">
    <property type="entry name" value="PIPLC_Y_DOMAIN"/>
    <property type="match status" value="1"/>
</dbReference>
<dbReference type="InterPro" id="IPR035892">
    <property type="entry name" value="C2_domain_sf"/>
</dbReference>
<dbReference type="PANTHER" id="PTHR10336:SF51">
    <property type="entry name" value="1-PHOSPHATIDYLINOSITOL 4,5-BISPHOSPHATE PHOSPHODIESTERASE ETA-1"/>
    <property type="match status" value="1"/>
</dbReference>
<evidence type="ECO:0000313" key="6">
    <source>
        <dbReference type="Proteomes" id="UP000519684"/>
    </source>
</evidence>
<reference evidence="5 6" key="1">
    <citation type="submission" date="2019-09" db="EMBL/GenBank/DDBJ databases">
        <title>Bird 10,000 Genomes (B10K) Project - Family phase.</title>
        <authorList>
            <person name="Zhang G."/>
        </authorList>
    </citation>
    <scope>NUCLEOTIDE SEQUENCE [LARGE SCALE GENOMIC DNA]</scope>
    <source>
        <strain evidence="5">B10K-DU-001-17</strain>
        <tissue evidence="5">Muscle</tissue>
    </source>
</reference>
<dbReference type="Gene3D" id="2.60.40.150">
    <property type="entry name" value="C2 domain"/>
    <property type="match status" value="1"/>
</dbReference>
<feature type="region of interest" description="Disordered" evidence="2">
    <location>
        <begin position="1"/>
        <end position="56"/>
    </location>
</feature>
<dbReference type="InterPro" id="IPR001192">
    <property type="entry name" value="PI-PLC_fam"/>
</dbReference>
<feature type="domain" description="PI-PLC Y-box" evidence="4">
    <location>
        <begin position="68"/>
        <end position="188"/>
    </location>
</feature>
<evidence type="ECO:0000259" key="3">
    <source>
        <dbReference type="PROSITE" id="PS50004"/>
    </source>
</evidence>
<dbReference type="FunFam" id="3.20.20.190:FF:000006">
    <property type="entry name" value="Phosphoinositide phospholipase C"/>
    <property type="match status" value="1"/>
</dbReference>
<dbReference type="SUPFAM" id="SSF49562">
    <property type="entry name" value="C2 domain (Calcium/lipid-binding domain, CaLB)"/>
    <property type="match status" value="1"/>
</dbReference>
<sequence>DTKEGGKKSHGRSLMGNFGKHKKAAKAAAKAPSASDDEESQQHPPGKELGQPHRLGRRRKTVKLCRALSDLVVYTNSVAAQDIVDDGMGVAQGWHVPWNVLSFSETRAHQAVQQKAEQFMLYNQRQLTRVYPSAYRIDSSNFNPVPYWNVGCQLVALNYQSEGRVMQLNEAKFRVNGNCGYVLKPQQMCKGTFNPYSADPLPACPKKQLILKIISGQQLPKPPDSMLGDRGEVRCSAPAASRGAPAVTGHPDFVSPRCPVCPAGFNPVWEETLTFTIHMPEMALVRFLVWDHDPIGRDFVGQRTVAFSSLVPGYRHVYLEGLTEASIFVHIMINETYGKWSPLILNPSYTIMHFLGATKSKQLMGLRGLFSRAPKAGTAEPSGHHVRKRSIGERILRRTASAPAKGRKKSKMGFLEAADIRDSASEPTDLKDKEGVVRRPNRTLQARPASMPVDRFLMVELPCPAEDTAQEAKEEESTSGKM</sequence>
<evidence type="ECO:0000259" key="4">
    <source>
        <dbReference type="PROSITE" id="PS50008"/>
    </source>
</evidence>
<keyword evidence="1" id="KW-0442">Lipid degradation</keyword>
<evidence type="ECO:0000256" key="1">
    <source>
        <dbReference type="RuleBase" id="RU361133"/>
    </source>
</evidence>
<dbReference type="SUPFAM" id="SSF51695">
    <property type="entry name" value="PLC-like phosphodiesterases"/>
    <property type="match status" value="1"/>
</dbReference>
<comment type="catalytic activity">
    <reaction evidence="1">
        <text>a 1,2-diacyl-sn-glycero-3-phospho-(1D-myo-inositol-4,5-bisphosphate) + H2O = 1D-myo-inositol 1,4,5-trisphosphate + a 1,2-diacyl-sn-glycerol + H(+)</text>
        <dbReference type="Rhea" id="RHEA:33179"/>
        <dbReference type="ChEBI" id="CHEBI:15377"/>
        <dbReference type="ChEBI" id="CHEBI:15378"/>
        <dbReference type="ChEBI" id="CHEBI:17815"/>
        <dbReference type="ChEBI" id="CHEBI:58456"/>
        <dbReference type="ChEBI" id="CHEBI:203600"/>
        <dbReference type="EC" id="3.1.4.11"/>
    </reaction>
</comment>
<dbReference type="CDD" id="cd00275">
    <property type="entry name" value="C2_PLC_like"/>
    <property type="match status" value="1"/>
</dbReference>
<dbReference type="EMBL" id="VWYD01025172">
    <property type="protein sequence ID" value="NXQ48396.1"/>
    <property type="molecule type" value="Genomic_DNA"/>
</dbReference>
<feature type="non-terminal residue" evidence="5">
    <location>
        <position position="1"/>
    </location>
</feature>
<dbReference type="Pfam" id="PF00387">
    <property type="entry name" value="PI-PLC-Y"/>
    <property type="match status" value="1"/>
</dbReference>
<dbReference type="PRINTS" id="PR00390">
    <property type="entry name" value="PHPHLIPASEC"/>
</dbReference>
<dbReference type="GO" id="GO:0051209">
    <property type="term" value="P:release of sequestered calcium ion into cytosol"/>
    <property type="evidence" value="ECO:0007669"/>
    <property type="project" value="TreeGrafter"/>
</dbReference>
<dbReference type="SMART" id="SM00149">
    <property type="entry name" value="PLCYc"/>
    <property type="match status" value="1"/>
</dbReference>
<dbReference type="InterPro" id="IPR017946">
    <property type="entry name" value="PLC-like_Pdiesterase_TIM-brl"/>
</dbReference>
<dbReference type="InterPro" id="IPR001711">
    <property type="entry name" value="PLipase_C_Pinositol-sp_Y"/>
</dbReference>
<proteinExistence type="predicted"/>
<feature type="region of interest" description="Disordered" evidence="2">
    <location>
        <begin position="423"/>
        <end position="451"/>
    </location>
</feature>
<dbReference type="PANTHER" id="PTHR10336">
    <property type="entry name" value="PHOSPHOINOSITIDE-SPECIFIC PHOSPHOLIPASE C FAMILY PROTEIN"/>
    <property type="match status" value="1"/>
</dbReference>
<feature type="compositionally biased region" description="Basic and acidic residues" evidence="2">
    <location>
        <begin position="423"/>
        <end position="437"/>
    </location>
</feature>
<evidence type="ECO:0000256" key="2">
    <source>
        <dbReference type="SAM" id="MobiDB-lite"/>
    </source>
</evidence>
<organism evidence="5 6">
    <name type="scientific">Catharus fuscescens</name>
    <name type="common">Veery</name>
    <name type="synonym">Turdus fuscescens</name>
    <dbReference type="NCBI Taxonomy" id="159581"/>
    <lineage>
        <taxon>Eukaryota</taxon>
        <taxon>Metazoa</taxon>
        <taxon>Chordata</taxon>
        <taxon>Craniata</taxon>
        <taxon>Vertebrata</taxon>
        <taxon>Euteleostomi</taxon>
        <taxon>Archelosauria</taxon>
        <taxon>Archosauria</taxon>
        <taxon>Dinosauria</taxon>
        <taxon>Saurischia</taxon>
        <taxon>Theropoda</taxon>
        <taxon>Coelurosauria</taxon>
        <taxon>Aves</taxon>
        <taxon>Neognathae</taxon>
        <taxon>Neoaves</taxon>
        <taxon>Telluraves</taxon>
        <taxon>Australaves</taxon>
        <taxon>Passeriformes</taxon>
        <taxon>Turdidae</taxon>
        <taxon>Catharus</taxon>
    </lineage>
</organism>
<keyword evidence="1" id="KW-0443">Lipid metabolism</keyword>
<dbReference type="Proteomes" id="UP000519684">
    <property type="component" value="Unassembled WGS sequence"/>
</dbReference>
<keyword evidence="1" id="KW-0378">Hydrolase</keyword>
<dbReference type="Pfam" id="PF00168">
    <property type="entry name" value="C2"/>
    <property type="match status" value="1"/>
</dbReference>
<dbReference type="InterPro" id="IPR000008">
    <property type="entry name" value="C2_dom"/>
</dbReference>
<dbReference type="GO" id="GO:0048015">
    <property type="term" value="P:phosphatidylinositol-mediated signaling"/>
    <property type="evidence" value="ECO:0007669"/>
    <property type="project" value="TreeGrafter"/>
</dbReference>
<dbReference type="EC" id="3.1.4.11" evidence="1"/>
<gene>
    <name evidence="5" type="primary">Plch1_0</name>
    <name evidence="5" type="ORF">CATFUS_R08410</name>
</gene>
<accession>A0A7L2DFI2</accession>
<dbReference type="GO" id="GO:0005737">
    <property type="term" value="C:cytoplasm"/>
    <property type="evidence" value="ECO:0007669"/>
    <property type="project" value="TreeGrafter"/>
</dbReference>
<comment type="caution">
    <text evidence="5">The sequence shown here is derived from an EMBL/GenBank/DDBJ whole genome shotgun (WGS) entry which is preliminary data.</text>
</comment>
<feature type="domain" description="C2" evidence="3">
    <location>
        <begin position="190"/>
        <end position="321"/>
    </location>
</feature>
<dbReference type="Gene3D" id="3.20.20.190">
    <property type="entry name" value="Phosphatidylinositol (PI) phosphodiesterase"/>
    <property type="match status" value="1"/>
</dbReference>
<dbReference type="GO" id="GO:0016042">
    <property type="term" value="P:lipid catabolic process"/>
    <property type="evidence" value="ECO:0007669"/>
    <property type="project" value="UniProtKB-KW"/>
</dbReference>
<dbReference type="FunFam" id="2.60.40.150:FF:000018">
    <property type="entry name" value="Phosphoinositide phospholipase C"/>
    <property type="match status" value="1"/>
</dbReference>
<dbReference type="SMART" id="SM00239">
    <property type="entry name" value="C2"/>
    <property type="match status" value="1"/>
</dbReference>
<name>A0A7L2DFI2_CATFU</name>
<dbReference type="PROSITE" id="PS50004">
    <property type="entry name" value="C2"/>
    <property type="match status" value="1"/>
</dbReference>
<protein>
    <recommendedName>
        <fullName evidence="1">Phosphoinositide phospholipase C</fullName>
        <ecNumber evidence="1">3.1.4.11</ecNumber>
    </recommendedName>
</protein>